<dbReference type="InterPro" id="IPR011990">
    <property type="entry name" value="TPR-like_helical_dom_sf"/>
</dbReference>
<feature type="repeat" description="TPR" evidence="1">
    <location>
        <begin position="665"/>
        <end position="698"/>
    </location>
</feature>
<dbReference type="PANTHER" id="PTHR46492:SF1">
    <property type="entry name" value="DYNEIN AXONEMAL ASSEMBLY FACTOR 4"/>
    <property type="match status" value="1"/>
</dbReference>
<evidence type="ECO:0000256" key="1">
    <source>
        <dbReference type="PROSITE-ProRule" id="PRU00339"/>
    </source>
</evidence>
<evidence type="ECO:0000259" key="3">
    <source>
        <dbReference type="PROSITE" id="PS51203"/>
    </source>
</evidence>
<feature type="compositionally biased region" description="Polar residues" evidence="2">
    <location>
        <begin position="161"/>
        <end position="181"/>
    </location>
</feature>
<feature type="compositionally biased region" description="Basic residues" evidence="2">
    <location>
        <begin position="649"/>
        <end position="659"/>
    </location>
</feature>
<protein>
    <recommendedName>
        <fullName evidence="3">CS domain-containing protein</fullName>
    </recommendedName>
</protein>
<sequence>MPITPAYTWKETEDEVTVEVALRNTTRSQVAIASTECFLKVNSSPYLLQIDLYGEADAKRSTAEVNQSGVVFTLHKAANGLWGRLTAVGEKQELLERRQKSLESSREAAGKQKEDARLLKERTNKLALEKQWALEEAKRQTLEKRKAEELKSAQEDLLQWQTNTTKTGSESENTLNGQRLSGQDRDGVRSDGRMEPVLDDMDADALSDGEDRYIPANKGRAAIEELSESDEEEVRGLVNRASEERKSKLPPIEASEKLAIPILLNKAANQDFSKDGPIPTVVKQAANPGFGNLLSESEEANDESPLVARSSRRLQPPTSGKEAPIQEPDIQEGGSEGDKENQQQLETSKPAASDRDRSQKRGKVAEAVPAAALPPPRRRMVVPVQFTAKELRPNVPARESRLQEIELKKAQAAAADDDAMDISERQPAFLKDKGDALYRAGDFQGAVSAYSRALEKDPSASLCFSNRGACQLRLGRVDECVSDCTRAVDLLRQQLEECEDETDGQDGAAGESDGRDKMNGKMDGQDQAGRKSDGPEAPGSTGSEETTERTNALGKLDGKESDGSDSQGSEVVLTEQNEERDQEDGLVTRAVNEDGASTNSPGPNPSKETAYPSSRIEEKGSLVSTELPPVSEQADSEGNGQNGDGKPAGRPKRPSEKKRLRTALVKALVRRAAARCEKALLAEAISDYESALRLDPGNRGIERDLEALRDCVNPPTQSEWKARGDVRYREGEIEGAAEAYTRAVDCEGQDAAVTRACVSNRSACYLQLERFAEAEADCSRALALLGYSPVADVTPPTDVPTANVADSQACLKLLSRRGMVFGHQKKYDDAMRDLAAAAGIAAQIGRLETVEDLNRDIELLRELQARQLDVK</sequence>
<feature type="region of interest" description="Disordered" evidence="2">
    <location>
        <begin position="497"/>
        <end position="659"/>
    </location>
</feature>
<dbReference type="AlphaFoldDB" id="A0A1Y1HSG4"/>
<reference evidence="4 5" key="1">
    <citation type="journal article" date="2014" name="Nat. Commun.">
        <title>Klebsormidium flaccidum genome reveals primary factors for plant terrestrial adaptation.</title>
        <authorList>
            <person name="Hori K."/>
            <person name="Maruyama F."/>
            <person name="Fujisawa T."/>
            <person name="Togashi T."/>
            <person name="Yamamoto N."/>
            <person name="Seo M."/>
            <person name="Sato S."/>
            <person name="Yamada T."/>
            <person name="Mori H."/>
            <person name="Tajima N."/>
            <person name="Moriyama T."/>
            <person name="Ikeuchi M."/>
            <person name="Watanabe M."/>
            <person name="Wada H."/>
            <person name="Kobayashi K."/>
            <person name="Saito M."/>
            <person name="Masuda T."/>
            <person name="Sasaki-Sekimoto Y."/>
            <person name="Mashiguchi K."/>
            <person name="Awai K."/>
            <person name="Shimojima M."/>
            <person name="Masuda S."/>
            <person name="Iwai M."/>
            <person name="Nobusawa T."/>
            <person name="Narise T."/>
            <person name="Kondo S."/>
            <person name="Saito H."/>
            <person name="Sato R."/>
            <person name="Murakawa M."/>
            <person name="Ihara Y."/>
            <person name="Oshima-Yamada Y."/>
            <person name="Ohtaka K."/>
            <person name="Satoh M."/>
            <person name="Sonobe K."/>
            <person name="Ishii M."/>
            <person name="Ohtani R."/>
            <person name="Kanamori-Sato M."/>
            <person name="Honoki R."/>
            <person name="Miyazaki D."/>
            <person name="Mochizuki H."/>
            <person name="Umetsu J."/>
            <person name="Higashi K."/>
            <person name="Shibata D."/>
            <person name="Kamiya Y."/>
            <person name="Sato N."/>
            <person name="Nakamura Y."/>
            <person name="Tabata S."/>
            <person name="Ida S."/>
            <person name="Kurokawa K."/>
            <person name="Ohta H."/>
        </authorList>
    </citation>
    <scope>NUCLEOTIDE SEQUENCE [LARGE SCALE GENOMIC DNA]</scope>
    <source>
        <strain evidence="4 5">NIES-2285</strain>
    </source>
</reference>
<dbReference type="Proteomes" id="UP000054558">
    <property type="component" value="Unassembled WGS sequence"/>
</dbReference>
<feature type="repeat" description="TPR" evidence="1">
    <location>
        <begin position="427"/>
        <end position="460"/>
    </location>
</feature>
<dbReference type="InterPro" id="IPR052004">
    <property type="entry name" value="Dynein_assembly_factor_4"/>
</dbReference>
<keyword evidence="5" id="KW-1185">Reference proteome</keyword>
<dbReference type="Pfam" id="PF13432">
    <property type="entry name" value="TPR_16"/>
    <property type="match status" value="1"/>
</dbReference>
<feature type="region of interest" description="Disordered" evidence="2">
    <location>
        <begin position="292"/>
        <end position="372"/>
    </location>
</feature>
<proteinExistence type="predicted"/>
<dbReference type="GO" id="GO:0003341">
    <property type="term" value="P:cilium movement"/>
    <property type="evidence" value="ECO:0000318"/>
    <property type="project" value="GO_Central"/>
</dbReference>
<feature type="region of interest" description="Disordered" evidence="2">
    <location>
        <begin position="161"/>
        <end position="195"/>
    </location>
</feature>
<dbReference type="GO" id="GO:0036159">
    <property type="term" value="P:inner dynein arm assembly"/>
    <property type="evidence" value="ECO:0000318"/>
    <property type="project" value="GO_Central"/>
</dbReference>
<evidence type="ECO:0000313" key="5">
    <source>
        <dbReference type="Proteomes" id="UP000054558"/>
    </source>
</evidence>
<keyword evidence="1" id="KW-0802">TPR repeat</keyword>
<dbReference type="GO" id="GO:0036158">
    <property type="term" value="P:outer dynein arm assembly"/>
    <property type="evidence" value="ECO:0000318"/>
    <property type="project" value="GO_Central"/>
</dbReference>
<dbReference type="PANTHER" id="PTHR46492">
    <property type="entry name" value="DYNEIN ASSEMBLY FACTOR 4, AXONEMAL"/>
    <property type="match status" value="1"/>
</dbReference>
<dbReference type="PROSITE" id="PS51203">
    <property type="entry name" value="CS"/>
    <property type="match status" value="1"/>
</dbReference>
<dbReference type="SUPFAM" id="SSF48452">
    <property type="entry name" value="TPR-like"/>
    <property type="match status" value="2"/>
</dbReference>
<name>A0A1Y1HSG4_KLENI</name>
<accession>A0A1Y1HSG4</accession>
<dbReference type="SMART" id="SM00028">
    <property type="entry name" value="TPR"/>
    <property type="match status" value="6"/>
</dbReference>
<dbReference type="STRING" id="105231.A0A1Y1HSG4"/>
<evidence type="ECO:0000256" key="2">
    <source>
        <dbReference type="SAM" id="MobiDB-lite"/>
    </source>
</evidence>
<dbReference type="OrthoDB" id="1911554at2759"/>
<feature type="compositionally biased region" description="Basic and acidic residues" evidence="2">
    <location>
        <begin position="182"/>
        <end position="195"/>
    </location>
</feature>
<dbReference type="InterPro" id="IPR019734">
    <property type="entry name" value="TPR_rpt"/>
</dbReference>
<dbReference type="Gene3D" id="2.60.40.790">
    <property type="match status" value="1"/>
</dbReference>
<evidence type="ECO:0000313" key="4">
    <source>
        <dbReference type="EMBL" id="GAQ79931.1"/>
    </source>
</evidence>
<dbReference type="Pfam" id="PF04969">
    <property type="entry name" value="CS"/>
    <property type="match status" value="1"/>
</dbReference>
<dbReference type="InterPro" id="IPR007052">
    <property type="entry name" value="CS_dom"/>
</dbReference>
<feature type="compositionally biased region" description="Basic and acidic residues" evidence="2">
    <location>
        <begin position="512"/>
        <end position="534"/>
    </location>
</feature>
<dbReference type="InterPro" id="IPR008978">
    <property type="entry name" value="HSP20-like_chaperone"/>
</dbReference>
<dbReference type="Gene3D" id="1.25.40.10">
    <property type="entry name" value="Tetratricopeptide repeat domain"/>
    <property type="match status" value="3"/>
</dbReference>
<gene>
    <name evidence="4" type="ORF">KFL_000420030</name>
</gene>
<organism evidence="4 5">
    <name type="scientific">Klebsormidium nitens</name>
    <name type="common">Green alga</name>
    <name type="synonym">Ulothrix nitens</name>
    <dbReference type="NCBI Taxonomy" id="105231"/>
    <lineage>
        <taxon>Eukaryota</taxon>
        <taxon>Viridiplantae</taxon>
        <taxon>Streptophyta</taxon>
        <taxon>Klebsormidiophyceae</taxon>
        <taxon>Klebsormidiales</taxon>
        <taxon>Klebsormidiaceae</taxon>
        <taxon>Klebsormidium</taxon>
    </lineage>
</organism>
<dbReference type="EMBL" id="DF236991">
    <property type="protein sequence ID" value="GAQ79931.1"/>
    <property type="molecule type" value="Genomic_DNA"/>
</dbReference>
<dbReference type="SUPFAM" id="SSF49764">
    <property type="entry name" value="HSP20-like chaperones"/>
    <property type="match status" value="1"/>
</dbReference>
<feature type="domain" description="CS" evidence="3">
    <location>
        <begin position="2"/>
        <end position="86"/>
    </location>
</feature>
<dbReference type="PROSITE" id="PS50005">
    <property type="entry name" value="TPR"/>
    <property type="match status" value="2"/>
</dbReference>